<sequence>ERELTKWMLDHNSNRLNGLADSKLVLGTHSECVLHVFVPPSSAGSDQDSVQDSEEIPETSTGPVGGLGLPTMPTVTVKVITPAAFSRIRSALP</sequence>
<feature type="region of interest" description="Disordered" evidence="1">
    <location>
        <begin position="40"/>
        <end position="69"/>
    </location>
</feature>
<organism evidence="2 3">
    <name type="scientific">Ataeniobius toweri</name>
    <dbReference type="NCBI Taxonomy" id="208326"/>
    <lineage>
        <taxon>Eukaryota</taxon>
        <taxon>Metazoa</taxon>
        <taxon>Chordata</taxon>
        <taxon>Craniata</taxon>
        <taxon>Vertebrata</taxon>
        <taxon>Euteleostomi</taxon>
        <taxon>Actinopterygii</taxon>
        <taxon>Neopterygii</taxon>
        <taxon>Teleostei</taxon>
        <taxon>Neoteleostei</taxon>
        <taxon>Acanthomorphata</taxon>
        <taxon>Ovalentaria</taxon>
        <taxon>Atherinomorphae</taxon>
        <taxon>Cyprinodontiformes</taxon>
        <taxon>Goodeidae</taxon>
        <taxon>Ataeniobius</taxon>
    </lineage>
</organism>
<keyword evidence="3" id="KW-1185">Reference proteome</keyword>
<protein>
    <submittedName>
        <fullName evidence="2">Uncharacterized protein</fullName>
    </submittedName>
</protein>
<evidence type="ECO:0000313" key="2">
    <source>
        <dbReference type="EMBL" id="MED6240961.1"/>
    </source>
</evidence>
<proteinExistence type="predicted"/>
<gene>
    <name evidence="2" type="ORF">ATANTOWER_030828</name>
</gene>
<name>A0ABU7AT79_9TELE</name>
<dbReference type="EMBL" id="JAHUTI010029512">
    <property type="protein sequence ID" value="MED6240961.1"/>
    <property type="molecule type" value="Genomic_DNA"/>
</dbReference>
<reference evidence="2 3" key="1">
    <citation type="submission" date="2021-07" db="EMBL/GenBank/DDBJ databases">
        <authorList>
            <person name="Palmer J.M."/>
        </authorList>
    </citation>
    <scope>NUCLEOTIDE SEQUENCE [LARGE SCALE GENOMIC DNA]</scope>
    <source>
        <strain evidence="2 3">AT_MEX2019</strain>
        <tissue evidence="2">Muscle</tissue>
    </source>
</reference>
<evidence type="ECO:0000313" key="3">
    <source>
        <dbReference type="Proteomes" id="UP001345963"/>
    </source>
</evidence>
<comment type="caution">
    <text evidence="2">The sequence shown here is derived from an EMBL/GenBank/DDBJ whole genome shotgun (WGS) entry which is preliminary data.</text>
</comment>
<evidence type="ECO:0000256" key="1">
    <source>
        <dbReference type="SAM" id="MobiDB-lite"/>
    </source>
</evidence>
<accession>A0ABU7AT79</accession>
<feature type="non-terminal residue" evidence="2">
    <location>
        <position position="1"/>
    </location>
</feature>
<dbReference type="Proteomes" id="UP001345963">
    <property type="component" value="Unassembled WGS sequence"/>
</dbReference>